<organism evidence="3 4">
    <name type="scientific">Sphingobium indicum F2</name>
    <dbReference type="NCBI Taxonomy" id="1450518"/>
    <lineage>
        <taxon>Bacteria</taxon>
        <taxon>Pseudomonadati</taxon>
        <taxon>Pseudomonadota</taxon>
        <taxon>Alphaproteobacteria</taxon>
        <taxon>Sphingomonadales</taxon>
        <taxon>Sphingomonadaceae</taxon>
        <taxon>Sphingobium</taxon>
    </lineage>
</organism>
<dbReference type="Gene3D" id="3.40.50.720">
    <property type="entry name" value="NAD(P)-binding Rossmann-like Domain"/>
    <property type="match status" value="1"/>
</dbReference>
<dbReference type="InterPro" id="IPR036291">
    <property type="entry name" value="NAD(P)-bd_dom_sf"/>
</dbReference>
<comment type="caution">
    <text evidence="3">The sequence shown here is derived from an EMBL/GenBank/DDBJ whole genome shotgun (WGS) entry which is preliminary data.</text>
</comment>
<feature type="domain" description="Enoyl reductase (ER)" evidence="2">
    <location>
        <begin position="19"/>
        <end position="330"/>
    </location>
</feature>
<dbReference type="EMBL" id="JANF02000037">
    <property type="protein sequence ID" value="KER36987.1"/>
    <property type="molecule type" value="Genomic_DNA"/>
</dbReference>
<dbReference type="SUPFAM" id="SSF50129">
    <property type="entry name" value="GroES-like"/>
    <property type="match status" value="1"/>
</dbReference>
<accession>A0A8E0WT83</accession>
<proteinExistence type="predicted"/>
<evidence type="ECO:0000256" key="1">
    <source>
        <dbReference type="ARBA" id="ARBA00023002"/>
    </source>
</evidence>
<dbReference type="Gene3D" id="3.90.180.10">
    <property type="entry name" value="Medium-chain alcohol dehydrogenases, catalytic domain"/>
    <property type="match status" value="1"/>
</dbReference>
<dbReference type="CDD" id="cd05288">
    <property type="entry name" value="PGDH"/>
    <property type="match status" value="1"/>
</dbReference>
<reference evidence="3 4" key="1">
    <citation type="submission" date="2014-05" db="EMBL/GenBank/DDBJ databases">
        <title>Genome Announcement of Sphingobium lucknowense F2.</title>
        <authorList>
            <person name="Lal R."/>
            <person name="Negi V."/>
            <person name="Lata P."/>
            <person name="Sangwan N."/>
            <person name="Gupta S.K."/>
            <person name="Rao D.L.N."/>
            <person name="Das S."/>
        </authorList>
    </citation>
    <scope>NUCLEOTIDE SEQUENCE [LARGE SCALE GENOMIC DNA]</scope>
    <source>
        <strain evidence="3 4">F2</strain>
    </source>
</reference>
<evidence type="ECO:0000313" key="3">
    <source>
        <dbReference type="EMBL" id="KER36987.1"/>
    </source>
</evidence>
<dbReference type="InterPro" id="IPR041694">
    <property type="entry name" value="ADH_N_2"/>
</dbReference>
<dbReference type="Pfam" id="PF16884">
    <property type="entry name" value="ADH_N_2"/>
    <property type="match status" value="1"/>
</dbReference>
<dbReference type="InterPro" id="IPR045010">
    <property type="entry name" value="MDR_fam"/>
</dbReference>
<dbReference type="InterPro" id="IPR020843">
    <property type="entry name" value="ER"/>
</dbReference>
<dbReference type="Proteomes" id="UP000028135">
    <property type="component" value="Unassembled WGS sequence"/>
</dbReference>
<dbReference type="GeneID" id="29271854"/>
<dbReference type="SUPFAM" id="SSF51735">
    <property type="entry name" value="NAD(P)-binding Rossmann-fold domains"/>
    <property type="match status" value="1"/>
</dbReference>
<dbReference type="RefSeq" id="WP_013038798.1">
    <property type="nucleotide sequence ID" value="NZ_JANF02000037.1"/>
</dbReference>
<evidence type="ECO:0000313" key="4">
    <source>
        <dbReference type="Proteomes" id="UP000028135"/>
    </source>
</evidence>
<protein>
    <submittedName>
        <fullName evidence="3">2-alkenal reductase</fullName>
    </submittedName>
</protein>
<dbReference type="SMART" id="SM00829">
    <property type="entry name" value="PKS_ER"/>
    <property type="match status" value="1"/>
</dbReference>
<dbReference type="InterPro" id="IPR013149">
    <property type="entry name" value="ADH-like_C"/>
</dbReference>
<dbReference type="FunFam" id="3.40.50.720:FF:000121">
    <property type="entry name" value="Prostaglandin reductase 2"/>
    <property type="match status" value="1"/>
</dbReference>
<dbReference type="InterPro" id="IPR011032">
    <property type="entry name" value="GroES-like_sf"/>
</dbReference>
<name>A0A8E0WT83_9SPHN</name>
<gene>
    <name evidence="3" type="ORF">AL00_07715</name>
</gene>
<dbReference type="GO" id="GO:0016628">
    <property type="term" value="F:oxidoreductase activity, acting on the CH-CH group of donors, NAD or NADP as acceptor"/>
    <property type="evidence" value="ECO:0007669"/>
    <property type="project" value="InterPro"/>
</dbReference>
<dbReference type="AlphaFoldDB" id="A0A8E0WT83"/>
<dbReference type="PANTHER" id="PTHR43205:SF7">
    <property type="entry name" value="PROSTAGLANDIN REDUCTASE 1"/>
    <property type="match status" value="1"/>
</dbReference>
<sequence>MTYSNRKIIFAERPTGEVTRSAFNFVEETLPELKEGEVLVKNHYISIDPYQRGRMKTGKSYAKPMDIGDVIVAATVGEVLESQSDALPVGTMVAGYLGWQEKAIARAKHLQMIPATGGVSPSAYLGAAGLPGVTAWMGLRLIGEPKPGETVVVSAAAGAVGSVALQLAKNAGARTVGIAGGAAKCAYIVDKLGADAAVDYRADDFADQLAAATGDGVDVYFDNVGGPVSDAVFARLNNFARVPLCGAISEYQSKPAPIYNLTQAIITRARLQGFICTDRMDLWNSAVEELVELIAQGKIIFNESVAEGLDAAPEAFISMLSGGNLGKQLVRLA</sequence>
<dbReference type="PANTHER" id="PTHR43205">
    <property type="entry name" value="PROSTAGLANDIN REDUCTASE"/>
    <property type="match status" value="1"/>
</dbReference>
<dbReference type="Pfam" id="PF00107">
    <property type="entry name" value="ADH_zinc_N"/>
    <property type="match status" value="1"/>
</dbReference>
<evidence type="ECO:0000259" key="2">
    <source>
        <dbReference type="SMART" id="SM00829"/>
    </source>
</evidence>
<keyword evidence="1" id="KW-0560">Oxidoreductase</keyword>